<gene>
    <name evidence="1" type="ORF">L2E82_04954</name>
</gene>
<proteinExistence type="predicted"/>
<sequence>MIKLQGPNVYLYVRGAWCYLNATFQSIKTLFLQKPKPSQICGGGKPPSALSIPSQRPNNFWGFLPCI</sequence>
<dbReference type="EMBL" id="CM042009">
    <property type="protein sequence ID" value="KAI3791250.1"/>
    <property type="molecule type" value="Genomic_DNA"/>
</dbReference>
<comment type="caution">
    <text evidence="1">The sequence shown here is derived from an EMBL/GenBank/DDBJ whole genome shotgun (WGS) entry which is preliminary data.</text>
</comment>
<organism evidence="1 2">
    <name type="scientific">Cichorium intybus</name>
    <name type="common">Chicory</name>
    <dbReference type="NCBI Taxonomy" id="13427"/>
    <lineage>
        <taxon>Eukaryota</taxon>
        <taxon>Viridiplantae</taxon>
        <taxon>Streptophyta</taxon>
        <taxon>Embryophyta</taxon>
        <taxon>Tracheophyta</taxon>
        <taxon>Spermatophyta</taxon>
        <taxon>Magnoliopsida</taxon>
        <taxon>eudicotyledons</taxon>
        <taxon>Gunneridae</taxon>
        <taxon>Pentapetalae</taxon>
        <taxon>asterids</taxon>
        <taxon>campanulids</taxon>
        <taxon>Asterales</taxon>
        <taxon>Asteraceae</taxon>
        <taxon>Cichorioideae</taxon>
        <taxon>Cichorieae</taxon>
        <taxon>Cichoriinae</taxon>
        <taxon>Cichorium</taxon>
    </lineage>
</organism>
<evidence type="ECO:0000313" key="2">
    <source>
        <dbReference type="Proteomes" id="UP001055811"/>
    </source>
</evidence>
<protein>
    <submittedName>
        <fullName evidence="1">Uncharacterized protein</fullName>
    </submittedName>
</protein>
<reference evidence="1 2" key="2">
    <citation type="journal article" date="2022" name="Mol. Ecol. Resour.">
        <title>The genomes of chicory, endive, great burdock and yacon provide insights into Asteraceae paleo-polyploidization history and plant inulin production.</title>
        <authorList>
            <person name="Fan W."/>
            <person name="Wang S."/>
            <person name="Wang H."/>
            <person name="Wang A."/>
            <person name="Jiang F."/>
            <person name="Liu H."/>
            <person name="Zhao H."/>
            <person name="Xu D."/>
            <person name="Zhang Y."/>
        </authorList>
    </citation>
    <scope>NUCLEOTIDE SEQUENCE [LARGE SCALE GENOMIC DNA]</scope>
    <source>
        <strain evidence="2">cv. Punajuju</strain>
        <tissue evidence="1">Leaves</tissue>
    </source>
</reference>
<keyword evidence="2" id="KW-1185">Reference proteome</keyword>
<reference evidence="2" key="1">
    <citation type="journal article" date="2022" name="Mol. Ecol. Resour.">
        <title>The genomes of chicory, endive, great burdock and yacon provide insights into Asteraceae palaeo-polyploidization history and plant inulin production.</title>
        <authorList>
            <person name="Fan W."/>
            <person name="Wang S."/>
            <person name="Wang H."/>
            <person name="Wang A."/>
            <person name="Jiang F."/>
            <person name="Liu H."/>
            <person name="Zhao H."/>
            <person name="Xu D."/>
            <person name="Zhang Y."/>
        </authorList>
    </citation>
    <scope>NUCLEOTIDE SEQUENCE [LARGE SCALE GENOMIC DNA]</scope>
    <source>
        <strain evidence="2">cv. Punajuju</strain>
    </source>
</reference>
<accession>A0ACB9H696</accession>
<name>A0ACB9H696_CICIN</name>
<evidence type="ECO:0000313" key="1">
    <source>
        <dbReference type="EMBL" id="KAI3791250.1"/>
    </source>
</evidence>
<dbReference type="Proteomes" id="UP001055811">
    <property type="component" value="Linkage Group LG01"/>
</dbReference>